<sequence>MSRTIDVTFLLLDDFSHIAFSCAVEPLRIANLLSGKELYRWQLASPSGESATCSNRTVTLVDQGLEPLPSRSSLFLISGLNVGERASADVLSFIRRERSRGTLIGAICSGAFVLAKAGLLDGRRAAMHWAFHDSFQENFPDVELVRNVFVADETFVTASGGTAATDLMLHLIGETHGMDLAMAIADQMVYSGVRPAHATQQISVQARYGIRNPHIAEAIRLLNESAPYFMPTSEIARRIGISTRQLERLFQKHLKMSPKKYAINQKLTKARNLLLQTEQSISEIALACGYESPSHFIRTYQNRFGVTPHNQRVFTQGGQSVHQMA</sequence>
<keyword evidence="6" id="KW-1185">Reference proteome</keyword>
<dbReference type="InterPro" id="IPR029062">
    <property type="entry name" value="Class_I_gatase-like"/>
</dbReference>
<dbReference type="OrthoDB" id="9793400at2"/>
<dbReference type="SUPFAM" id="SSF46689">
    <property type="entry name" value="Homeodomain-like"/>
    <property type="match status" value="2"/>
</dbReference>
<evidence type="ECO:0000313" key="6">
    <source>
        <dbReference type="Proteomes" id="UP000049983"/>
    </source>
</evidence>
<name>A0A0M7A098_9HYPH</name>
<protein>
    <submittedName>
        <fullName evidence="5">Carnitine catabolism transcriptional activator</fullName>
    </submittedName>
</protein>
<evidence type="ECO:0000256" key="3">
    <source>
        <dbReference type="ARBA" id="ARBA00023163"/>
    </source>
</evidence>
<keyword evidence="1" id="KW-0805">Transcription regulation</keyword>
<proteinExistence type="predicted"/>
<reference evidence="6" key="1">
    <citation type="submission" date="2015-07" db="EMBL/GenBank/DDBJ databases">
        <authorList>
            <person name="Rodrigo-Torres Lidia"/>
            <person name="Arahal R.David."/>
        </authorList>
    </citation>
    <scope>NUCLEOTIDE SEQUENCE [LARGE SCALE GENOMIC DNA]</scope>
    <source>
        <strain evidence="6">CECT 5096</strain>
    </source>
</reference>
<dbReference type="InterPro" id="IPR002818">
    <property type="entry name" value="DJ-1/PfpI"/>
</dbReference>
<dbReference type="InterPro" id="IPR052158">
    <property type="entry name" value="INH-QAR"/>
</dbReference>
<dbReference type="SUPFAM" id="SSF52317">
    <property type="entry name" value="Class I glutamine amidotransferase-like"/>
    <property type="match status" value="1"/>
</dbReference>
<dbReference type="STRING" id="311410.LA5095_04838"/>
<keyword evidence="3" id="KW-0804">Transcription</keyword>
<dbReference type="GO" id="GO:0043565">
    <property type="term" value="F:sequence-specific DNA binding"/>
    <property type="evidence" value="ECO:0007669"/>
    <property type="project" value="InterPro"/>
</dbReference>
<dbReference type="GO" id="GO:0003700">
    <property type="term" value="F:DNA-binding transcription factor activity"/>
    <property type="evidence" value="ECO:0007669"/>
    <property type="project" value="InterPro"/>
</dbReference>
<dbReference type="PROSITE" id="PS01124">
    <property type="entry name" value="HTH_ARAC_FAMILY_2"/>
    <property type="match status" value="1"/>
</dbReference>
<gene>
    <name evidence="5" type="primary">cdhR_3</name>
    <name evidence="5" type="ORF">LA5096_01817</name>
</gene>
<dbReference type="InterPro" id="IPR020449">
    <property type="entry name" value="Tscrpt_reg_AraC-type_HTH"/>
</dbReference>
<dbReference type="PANTHER" id="PTHR43130:SF3">
    <property type="entry name" value="HTH-TYPE TRANSCRIPTIONAL REGULATOR RV1931C"/>
    <property type="match status" value="1"/>
</dbReference>
<dbReference type="RefSeq" id="WP_055119834.1">
    <property type="nucleotide sequence ID" value="NZ_CANKXR010000006.1"/>
</dbReference>
<evidence type="ECO:0000259" key="4">
    <source>
        <dbReference type="PROSITE" id="PS01124"/>
    </source>
</evidence>
<organism evidence="5 6">
    <name type="scientific">Roseibium album</name>
    <dbReference type="NCBI Taxonomy" id="311410"/>
    <lineage>
        <taxon>Bacteria</taxon>
        <taxon>Pseudomonadati</taxon>
        <taxon>Pseudomonadota</taxon>
        <taxon>Alphaproteobacteria</taxon>
        <taxon>Hyphomicrobiales</taxon>
        <taxon>Stappiaceae</taxon>
        <taxon>Roseibium</taxon>
    </lineage>
</organism>
<dbReference type="AlphaFoldDB" id="A0A0M7A098"/>
<dbReference type="SMART" id="SM00342">
    <property type="entry name" value="HTH_ARAC"/>
    <property type="match status" value="1"/>
</dbReference>
<dbReference type="EMBL" id="CXWC01000003">
    <property type="protein sequence ID" value="CTQ68458.1"/>
    <property type="molecule type" value="Genomic_DNA"/>
</dbReference>
<dbReference type="PRINTS" id="PR00032">
    <property type="entry name" value="HTHARAC"/>
</dbReference>
<dbReference type="InterPro" id="IPR018062">
    <property type="entry name" value="HTH_AraC-typ_CS"/>
</dbReference>
<keyword evidence="2" id="KW-0238">DNA-binding</keyword>
<dbReference type="CDD" id="cd03136">
    <property type="entry name" value="GATase1_AraC_ArgR_like"/>
    <property type="match status" value="1"/>
</dbReference>
<dbReference type="Pfam" id="PF01965">
    <property type="entry name" value="DJ-1_PfpI"/>
    <property type="match status" value="1"/>
</dbReference>
<feature type="domain" description="HTH araC/xylS-type" evidence="4">
    <location>
        <begin position="216"/>
        <end position="314"/>
    </location>
</feature>
<dbReference type="Pfam" id="PF12833">
    <property type="entry name" value="HTH_18"/>
    <property type="match status" value="1"/>
</dbReference>
<dbReference type="Proteomes" id="UP000049983">
    <property type="component" value="Unassembled WGS sequence"/>
</dbReference>
<dbReference type="Gene3D" id="3.40.50.880">
    <property type="match status" value="1"/>
</dbReference>
<evidence type="ECO:0000256" key="1">
    <source>
        <dbReference type="ARBA" id="ARBA00023015"/>
    </source>
</evidence>
<dbReference type="Gene3D" id="1.10.10.60">
    <property type="entry name" value="Homeodomain-like"/>
    <property type="match status" value="2"/>
</dbReference>
<accession>A0A0M7A098</accession>
<dbReference type="GeneID" id="97669226"/>
<dbReference type="InterPro" id="IPR009057">
    <property type="entry name" value="Homeodomain-like_sf"/>
</dbReference>
<dbReference type="PANTHER" id="PTHR43130">
    <property type="entry name" value="ARAC-FAMILY TRANSCRIPTIONAL REGULATOR"/>
    <property type="match status" value="1"/>
</dbReference>
<dbReference type="InterPro" id="IPR018060">
    <property type="entry name" value="HTH_AraC"/>
</dbReference>
<evidence type="ECO:0000256" key="2">
    <source>
        <dbReference type="ARBA" id="ARBA00023125"/>
    </source>
</evidence>
<dbReference type="PROSITE" id="PS00041">
    <property type="entry name" value="HTH_ARAC_FAMILY_1"/>
    <property type="match status" value="1"/>
</dbReference>
<evidence type="ECO:0000313" key="5">
    <source>
        <dbReference type="EMBL" id="CTQ68458.1"/>
    </source>
</evidence>